<name>A0A930UX89_9ACTN</name>
<reference evidence="2" key="1">
    <citation type="submission" date="2020-11" db="EMBL/GenBank/DDBJ databases">
        <title>Nocardioides sp. CBS4Y-1, whole genome shotgun sequence.</title>
        <authorList>
            <person name="Tuo L."/>
        </authorList>
    </citation>
    <scope>NUCLEOTIDE SEQUENCE</scope>
    <source>
        <strain evidence="2">CBS4Y-1</strain>
    </source>
</reference>
<keyword evidence="3" id="KW-1185">Reference proteome</keyword>
<protein>
    <submittedName>
        <fullName evidence="2">Uncharacterized protein</fullName>
    </submittedName>
</protein>
<proteinExistence type="predicted"/>
<dbReference type="EMBL" id="JADIVZ010000002">
    <property type="protein sequence ID" value="MBF4161367.1"/>
    <property type="molecule type" value="Genomic_DNA"/>
</dbReference>
<dbReference type="AlphaFoldDB" id="A0A930UX89"/>
<organism evidence="2 3">
    <name type="scientific">Nocardioides acrostichi</name>
    <dbReference type="NCBI Taxonomy" id="2784339"/>
    <lineage>
        <taxon>Bacteria</taxon>
        <taxon>Bacillati</taxon>
        <taxon>Actinomycetota</taxon>
        <taxon>Actinomycetes</taxon>
        <taxon>Propionibacteriales</taxon>
        <taxon>Nocardioidaceae</taxon>
        <taxon>Nocardioides</taxon>
    </lineage>
</organism>
<keyword evidence="1" id="KW-0732">Signal</keyword>
<comment type="caution">
    <text evidence="2">The sequence shown here is derived from an EMBL/GenBank/DDBJ whole genome shotgun (WGS) entry which is preliminary data.</text>
</comment>
<feature type="signal peptide" evidence="1">
    <location>
        <begin position="1"/>
        <end position="29"/>
    </location>
</feature>
<dbReference type="RefSeq" id="WP_194502588.1">
    <property type="nucleotide sequence ID" value="NZ_JADIVZ010000002.1"/>
</dbReference>
<evidence type="ECO:0000313" key="2">
    <source>
        <dbReference type="EMBL" id="MBF4161367.1"/>
    </source>
</evidence>
<sequence length="167" mass="17099">MTRNSRLRLVGVALTALLGTALSGCSAFGDGVGGCSDAPSSVLDAARTTAQSGFRYGQEGNVISKVEVLRANSMPLPEDLQQFGATEIAIVWSDIYPRGNEDSAVPGVQGAAFFAAADDGTLIGPLDDLSAAAFDVSPPDDAGWSDWVSEVASSDTFHDALGCGSPN</sequence>
<evidence type="ECO:0000256" key="1">
    <source>
        <dbReference type="SAM" id="SignalP"/>
    </source>
</evidence>
<accession>A0A930UX89</accession>
<dbReference type="Proteomes" id="UP000656804">
    <property type="component" value="Unassembled WGS sequence"/>
</dbReference>
<evidence type="ECO:0000313" key="3">
    <source>
        <dbReference type="Proteomes" id="UP000656804"/>
    </source>
</evidence>
<dbReference type="PROSITE" id="PS51257">
    <property type="entry name" value="PROKAR_LIPOPROTEIN"/>
    <property type="match status" value="1"/>
</dbReference>
<gene>
    <name evidence="2" type="ORF">ISG29_06655</name>
</gene>
<feature type="chain" id="PRO_5038909168" evidence="1">
    <location>
        <begin position="30"/>
        <end position="167"/>
    </location>
</feature>